<dbReference type="InterPro" id="IPR001242">
    <property type="entry name" value="Condensation_dom"/>
</dbReference>
<dbReference type="InterPro" id="IPR000873">
    <property type="entry name" value="AMP-dep_synth/lig_dom"/>
</dbReference>
<dbReference type="SUPFAM" id="SSF56801">
    <property type="entry name" value="Acetyl-CoA synthetase-like"/>
    <property type="match status" value="2"/>
</dbReference>
<proteinExistence type="inferred from homology"/>
<keyword evidence="3" id="KW-0596">Phosphopantetheine</keyword>
<organism evidence="6 7">
    <name type="scientific">Kroppenstedtia eburnea</name>
    <dbReference type="NCBI Taxonomy" id="714067"/>
    <lineage>
        <taxon>Bacteria</taxon>
        <taxon>Bacillati</taxon>
        <taxon>Bacillota</taxon>
        <taxon>Bacilli</taxon>
        <taxon>Bacillales</taxon>
        <taxon>Thermoactinomycetaceae</taxon>
        <taxon>Kroppenstedtia</taxon>
    </lineage>
</organism>
<keyword evidence="4" id="KW-0597">Phosphoprotein</keyword>
<dbReference type="CDD" id="cd05930">
    <property type="entry name" value="A_NRPS"/>
    <property type="match status" value="1"/>
</dbReference>
<dbReference type="GO" id="GO:0043041">
    <property type="term" value="P:amino acid activation for nonribosomal peptide biosynthetic process"/>
    <property type="evidence" value="ECO:0007669"/>
    <property type="project" value="TreeGrafter"/>
</dbReference>
<dbReference type="InterPro" id="IPR009081">
    <property type="entry name" value="PP-bd_ACP"/>
</dbReference>
<dbReference type="EMBL" id="FTOD01000005">
    <property type="protein sequence ID" value="SIS78707.1"/>
    <property type="molecule type" value="Genomic_DNA"/>
</dbReference>
<dbReference type="Proteomes" id="UP000186795">
    <property type="component" value="Unassembled WGS sequence"/>
</dbReference>
<dbReference type="InterPro" id="IPR020802">
    <property type="entry name" value="TesA-like"/>
</dbReference>
<dbReference type="Gene3D" id="3.40.50.1820">
    <property type="entry name" value="alpha/beta hydrolase"/>
    <property type="match status" value="1"/>
</dbReference>
<dbReference type="SUPFAM" id="SSF52777">
    <property type="entry name" value="CoA-dependent acyltransferases"/>
    <property type="match status" value="2"/>
</dbReference>
<dbReference type="Gene3D" id="3.30.559.30">
    <property type="entry name" value="Nonribosomal peptide synthetase, condensation domain"/>
    <property type="match status" value="1"/>
</dbReference>
<dbReference type="InterPro" id="IPR045851">
    <property type="entry name" value="AMP-bd_C_sf"/>
</dbReference>
<gene>
    <name evidence="6" type="ORF">SAMN05421790_10559</name>
</gene>
<evidence type="ECO:0000256" key="3">
    <source>
        <dbReference type="ARBA" id="ARBA00022450"/>
    </source>
</evidence>
<evidence type="ECO:0000256" key="1">
    <source>
        <dbReference type="ARBA" id="ARBA00001957"/>
    </source>
</evidence>
<dbReference type="FunFam" id="3.40.50.980:FF:000001">
    <property type="entry name" value="Non-ribosomal peptide synthetase"/>
    <property type="match status" value="1"/>
</dbReference>
<dbReference type="GO" id="GO:0009366">
    <property type="term" value="C:enterobactin synthetase complex"/>
    <property type="evidence" value="ECO:0007669"/>
    <property type="project" value="TreeGrafter"/>
</dbReference>
<dbReference type="Pfam" id="PF00975">
    <property type="entry name" value="Thioesterase"/>
    <property type="match status" value="1"/>
</dbReference>
<dbReference type="GO" id="GO:0031177">
    <property type="term" value="F:phosphopantetheine binding"/>
    <property type="evidence" value="ECO:0007669"/>
    <property type="project" value="InterPro"/>
</dbReference>
<dbReference type="PANTHER" id="PTHR45527">
    <property type="entry name" value="NONRIBOSOMAL PEPTIDE SYNTHETASE"/>
    <property type="match status" value="1"/>
</dbReference>
<name>A0A1N7LY10_9BACL</name>
<comment type="cofactor">
    <cofactor evidence="1">
        <name>pantetheine 4'-phosphate</name>
        <dbReference type="ChEBI" id="CHEBI:47942"/>
    </cofactor>
</comment>
<dbReference type="PROSITE" id="PS00455">
    <property type="entry name" value="AMP_BINDING"/>
    <property type="match status" value="1"/>
</dbReference>
<dbReference type="GO" id="GO:0005829">
    <property type="term" value="C:cytosol"/>
    <property type="evidence" value="ECO:0007669"/>
    <property type="project" value="TreeGrafter"/>
</dbReference>
<dbReference type="Pfam" id="PF13193">
    <property type="entry name" value="AMP-binding_C"/>
    <property type="match status" value="2"/>
</dbReference>
<dbReference type="InterPro" id="IPR029058">
    <property type="entry name" value="AB_hydrolase_fold"/>
</dbReference>
<dbReference type="GO" id="GO:0047527">
    <property type="term" value="F:2,3-dihydroxybenzoate-serine ligase activity"/>
    <property type="evidence" value="ECO:0007669"/>
    <property type="project" value="TreeGrafter"/>
</dbReference>
<dbReference type="Gene3D" id="3.30.300.30">
    <property type="match status" value="2"/>
</dbReference>
<dbReference type="Pfam" id="PF00501">
    <property type="entry name" value="AMP-binding"/>
    <property type="match status" value="2"/>
</dbReference>
<dbReference type="Gene3D" id="3.40.50.12780">
    <property type="entry name" value="N-terminal domain of ligase-like"/>
    <property type="match status" value="1"/>
</dbReference>
<dbReference type="Gene3D" id="3.40.50.980">
    <property type="match status" value="2"/>
</dbReference>
<feature type="domain" description="Carrier" evidence="5">
    <location>
        <begin position="1334"/>
        <end position="1409"/>
    </location>
</feature>
<dbReference type="FunFam" id="1.10.1200.10:FF:000005">
    <property type="entry name" value="Nonribosomal peptide synthetase 1"/>
    <property type="match status" value="2"/>
</dbReference>
<dbReference type="GO" id="GO:0009239">
    <property type="term" value="P:enterobactin biosynthetic process"/>
    <property type="evidence" value="ECO:0007669"/>
    <property type="project" value="TreeGrafter"/>
</dbReference>
<dbReference type="FunFam" id="3.30.300.30:FF:000010">
    <property type="entry name" value="Enterobactin synthetase component F"/>
    <property type="match status" value="2"/>
</dbReference>
<feature type="domain" description="Carrier" evidence="5">
    <location>
        <begin position="283"/>
        <end position="358"/>
    </location>
</feature>
<evidence type="ECO:0000259" key="5">
    <source>
        <dbReference type="PROSITE" id="PS50075"/>
    </source>
</evidence>
<dbReference type="InterPro" id="IPR020806">
    <property type="entry name" value="PKS_PP-bd"/>
</dbReference>
<dbReference type="SUPFAM" id="SSF53474">
    <property type="entry name" value="alpha/beta-Hydrolases"/>
    <property type="match status" value="1"/>
</dbReference>
<dbReference type="PROSITE" id="PS50075">
    <property type="entry name" value="CARRIER"/>
    <property type="match status" value="2"/>
</dbReference>
<evidence type="ECO:0000313" key="7">
    <source>
        <dbReference type="Proteomes" id="UP000186795"/>
    </source>
</evidence>
<dbReference type="InterPro" id="IPR020845">
    <property type="entry name" value="AMP-binding_CS"/>
</dbReference>
<dbReference type="SUPFAM" id="SSF47336">
    <property type="entry name" value="ACP-like"/>
    <property type="match status" value="2"/>
</dbReference>
<reference evidence="7" key="1">
    <citation type="submission" date="2017-01" db="EMBL/GenBank/DDBJ databases">
        <authorList>
            <person name="Varghese N."/>
            <person name="Submissions S."/>
        </authorList>
    </citation>
    <scope>NUCLEOTIDE SEQUENCE [LARGE SCALE GENOMIC DNA]</scope>
    <source>
        <strain evidence="7">DSM 45196</strain>
    </source>
</reference>
<evidence type="ECO:0000256" key="2">
    <source>
        <dbReference type="ARBA" id="ARBA00006432"/>
    </source>
</evidence>
<dbReference type="SMART" id="SM00823">
    <property type="entry name" value="PKS_PP"/>
    <property type="match status" value="2"/>
</dbReference>
<dbReference type="SMART" id="SM00824">
    <property type="entry name" value="PKS_TE"/>
    <property type="match status" value="1"/>
</dbReference>
<dbReference type="Gene3D" id="2.30.38.10">
    <property type="entry name" value="Luciferase, Domain 3"/>
    <property type="match status" value="1"/>
</dbReference>
<dbReference type="InterPro" id="IPR036736">
    <property type="entry name" value="ACP-like_sf"/>
</dbReference>
<evidence type="ECO:0000313" key="6">
    <source>
        <dbReference type="EMBL" id="SIS78707.1"/>
    </source>
</evidence>
<sequence length="1689" mass="190288">MTVLEMVPPMIEMFLQESTEYKSEQRLLPELQYMISTGEGLPVSLCHKWLKTFSHVKVVNTYGATECSDDTSHEVIGGTYQHDDHPQVALGTSIPNIHHYVLDVWQRPVPVGCIGEVYITGIGVGRGYLNDPKRTSEAYLRNPFADGMGERMYKTGDLARLMPDGRLVFVSRADFQVKVRGYRIELGEIEAALLSHRLVSQCLALVRLDESGNNRILAYVVLHEDIDDILELRQYLQAQLPDYMVPEHLIVLQAMPLNRNGKIDRKALPEPDGFGQIATGYTAPRNHWESVLVAIWEEVLGVDRIGIDDNFFNLGGHSLKTIQIRSRIRQQLGVDMELKDLFDHQTVRELAPLLDAAQAGATEKTERIVPAEQADFYPMSHAQQRLFLLHRLEPSNRSYNMPVAVELMGSLDLEVFQQAIQSLQNRHEGLRTTFTVHAGKPVQRVAESLPLDCPLIDLSDRDETAQQQYLEEIGREEAETDFDLTEGPLFRIRLCKLAKDRYVLWMNMHHIISDYWSWQVLIRDFTALYDAFHQGKTPSLPPLTVQYKDYARWQNDRLGRGELAESEAYWLEQFSGDLPILDLPTDHPRPPIQTFTASQATVALGPDRLKRLRGLAQEQEATLFMTLLSAVGAFLSRMSGQQDLVIGTPEAGRNRAELEDLIGFFVNTLPRLNLRAEQTFTELLQHCKRIALDAYTHHEYPFDRLVEKVKPERDLSRSPIFSVMFQLDQPTIETTLNDLNLRPLPSETHMTNFDLTIVGVETESGLDIQFQYRSDLYEEETVNRWLEQFTVMMDGILMDPTQNISEYPLLTDRQHQLLAEWNDTEVDFPQELVHDRFATIARQMPDQTAVEADGVTLTYRELNDRSERLANFLRRKGIGPDDLVGICMERSVEMMVGLFGILKAGGAYVPLDPAFPEERLKYMLEDSGSQAVLTDQPFISSLVQPDVQIIDMKTVAAEIAAESSERPTIQISGDQIAYVIYTSGSTGKPKGVQVSHRSLANLLTSMEKEPGICADDRFLSVTTLSFDICALELFLPLMVGATVVLVRREVVMDGKRLAKAIKTSGATIMQGTPTMWRLLLTAGWAGSPRLKVLCGGEPLTHELAQKLQMCSAELWNLYGPTETTIWSTVHHVTEQKGPIPIGRPTMNTKLYVLDDWMQPVPIGVPGELYIGGVALARGYHNRPELTAERFVPNPFSDEPGSRLYKTGDRARYLSDGNLECLGRVDDQVKLRGYRIEPGEIQGVLIQHPAVAEATVILREDTPGDQRLVAYVTVSEGHELILRDVQRQLADLLPSYMVPSAIVVLDSLPLTLNGKVDHKQLPFPDTPVLQDTYAPPRDLNELDMVRIWEDLLQIKPIGIHDHFFAIGGQSLKALLLSESIRERFGVQLPMTTLFQKPTVAELCVYLDGRTAMNDACLIKLQQGNGTHPPLFFVHPQGGGVLPYVHVIKELGPEETAYGLQAVGYESNDQPLTSIEAMADRYVEEIRRLVPQGPYRLVGWSFGGTVAYEMARQLEDLGEKVDFIGLFDVKPLDRRGERQEEFTERDAMIYFAILFDLDPDPLARMDVEEGLNQLLQRAKERGIWPPSMTLDSMRRKIDVLVACGQAMTDYRYHGPIRSDLHLFRVNQVSKHGHELIDPAEWKPRTAGQVHVFDVPGDHITMADPPNVNVLAKAMKSAWTQVTISPATGGGS</sequence>
<evidence type="ECO:0000256" key="4">
    <source>
        <dbReference type="ARBA" id="ARBA00022553"/>
    </source>
</evidence>
<dbReference type="NCBIfam" id="TIGR01733">
    <property type="entry name" value="AA-adenyl-dom"/>
    <property type="match status" value="1"/>
</dbReference>
<dbReference type="InterPro" id="IPR023213">
    <property type="entry name" value="CAT-like_dom_sf"/>
</dbReference>
<keyword evidence="7" id="KW-1185">Reference proteome</keyword>
<dbReference type="Pfam" id="PF00550">
    <property type="entry name" value="PP-binding"/>
    <property type="match status" value="2"/>
</dbReference>
<accession>A0A1N7LY10</accession>
<dbReference type="InterPro" id="IPR025110">
    <property type="entry name" value="AMP-bd_C"/>
</dbReference>
<dbReference type="CDD" id="cd19531">
    <property type="entry name" value="LCL_NRPS-like"/>
    <property type="match status" value="1"/>
</dbReference>
<dbReference type="FunFam" id="3.40.50.12780:FF:000012">
    <property type="entry name" value="Non-ribosomal peptide synthetase"/>
    <property type="match status" value="1"/>
</dbReference>
<dbReference type="FunFam" id="3.30.559.10:FF:000012">
    <property type="entry name" value="Non-ribosomal peptide synthetase"/>
    <property type="match status" value="1"/>
</dbReference>
<dbReference type="InterPro" id="IPR010071">
    <property type="entry name" value="AA_adenyl_dom"/>
</dbReference>
<dbReference type="PANTHER" id="PTHR45527:SF1">
    <property type="entry name" value="FATTY ACID SYNTHASE"/>
    <property type="match status" value="1"/>
</dbReference>
<comment type="similarity">
    <text evidence="2">Belongs to the ATP-dependent AMP-binding enzyme family.</text>
</comment>
<dbReference type="Gene3D" id="3.30.559.10">
    <property type="entry name" value="Chloramphenicol acetyltransferase-like domain"/>
    <property type="match status" value="1"/>
</dbReference>
<dbReference type="OrthoDB" id="9765680at2"/>
<dbReference type="InterPro" id="IPR042099">
    <property type="entry name" value="ANL_N_sf"/>
</dbReference>
<dbReference type="Pfam" id="PF00668">
    <property type="entry name" value="Condensation"/>
    <property type="match status" value="1"/>
</dbReference>
<dbReference type="Gene3D" id="1.10.1200.10">
    <property type="entry name" value="ACP-like"/>
    <property type="match status" value="2"/>
</dbReference>
<dbReference type="FunFam" id="2.30.38.10:FF:000001">
    <property type="entry name" value="Non-ribosomal peptide synthetase PvdI"/>
    <property type="match status" value="1"/>
</dbReference>
<dbReference type="InterPro" id="IPR001031">
    <property type="entry name" value="Thioesterase"/>
</dbReference>
<dbReference type="GO" id="GO:0008610">
    <property type="term" value="P:lipid biosynthetic process"/>
    <property type="evidence" value="ECO:0007669"/>
    <property type="project" value="UniProtKB-ARBA"/>
</dbReference>
<protein>
    <submittedName>
        <fullName evidence="6">Amino acid adenylation domain-containing protein</fullName>
    </submittedName>
</protein>